<keyword evidence="6 7" id="KW-0961">Cell wall biogenesis/degradation</keyword>
<evidence type="ECO:0000256" key="2">
    <source>
        <dbReference type="ARBA" id="ARBA00013090"/>
    </source>
</evidence>
<comment type="caution">
    <text evidence="8">The sequence shown here is derived from an EMBL/GenBank/DDBJ whole genome shotgun (WGS) entry which is preliminary data.</text>
</comment>
<evidence type="ECO:0000256" key="5">
    <source>
        <dbReference type="ARBA" id="ARBA00023235"/>
    </source>
</evidence>
<evidence type="ECO:0000256" key="7">
    <source>
        <dbReference type="HAMAP-Rule" id="MF_00258"/>
    </source>
</evidence>
<dbReference type="Gene3D" id="3.40.50.1860">
    <property type="match status" value="2"/>
</dbReference>
<feature type="active site" description="Proton donor/acceptor" evidence="7">
    <location>
        <position position="90"/>
    </location>
</feature>
<comment type="pathway">
    <text evidence="7">Cell wall biogenesis; peptidoglycan biosynthesis.</text>
</comment>
<organism evidence="8 9">
    <name type="scientific">Hydrogenophaga palleronii</name>
    <dbReference type="NCBI Taxonomy" id="65655"/>
    <lineage>
        <taxon>Bacteria</taxon>
        <taxon>Pseudomonadati</taxon>
        <taxon>Pseudomonadota</taxon>
        <taxon>Betaproteobacteria</taxon>
        <taxon>Burkholderiales</taxon>
        <taxon>Comamonadaceae</taxon>
        <taxon>Hydrogenophaga</taxon>
    </lineage>
</organism>
<evidence type="ECO:0000313" key="9">
    <source>
        <dbReference type="Proteomes" id="UP001265700"/>
    </source>
</evidence>
<accession>A0ABU1WHP0</accession>
<feature type="binding site" evidence="7">
    <location>
        <begin position="26"/>
        <end position="27"/>
    </location>
    <ligand>
        <name>substrate</name>
    </ligand>
</feature>
<evidence type="ECO:0000313" key="8">
    <source>
        <dbReference type="EMBL" id="MDR7148785.1"/>
    </source>
</evidence>
<dbReference type="Pfam" id="PF01177">
    <property type="entry name" value="Asp_Glu_race"/>
    <property type="match status" value="1"/>
</dbReference>
<dbReference type="PROSITE" id="PS00923">
    <property type="entry name" value="ASP_GLU_RACEMASE_1"/>
    <property type="match status" value="1"/>
</dbReference>
<dbReference type="InterPro" id="IPR015942">
    <property type="entry name" value="Asp/Glu/hydantoin_racemase"/>
</dbReference>
<comment type="catalytic activity">
    <reaction evidence="1 7">
        <text>L-glutamate = D-glutamate</text>
        <dbReference type="Rhea" id="RHEA:12813"/>
        <dbReference type="ChEBI" id="CHEBI:29985"/>
        <dbReference type="ChEBI" id="CHEBI:29986"/>
        <dbReference type="EC" id="5.1.1.3"/>
    </reaction>
</comment>
<comment type="function">
    <text evidence="7">Provides the (R)-glutamate required for cell wall biosynthesis.</text>
</comment>
<dbReference type="InterPro" id="IPR004391">
    <property type="entry name" value="Glu_race"/>
</dbReference>
<proteinExistence type="inferred from homology"/>
<protein>
    <recommendedName>
        <fullName evidence="2 7">Glutamate racemase</fullName>
        <ecNumber evidence="2 7">5.1.1.3</ecNumber>
    </recommendedName>
</protein>
<reference evidence="8 9" key="1">
    <citation type="submission" date="2023-07" db="EMBL/GenBank/DDBJ databases">
        <title>Sorghum-associated microbial communities from plants grown in Nebraska, USA.</title>
        <authorList>
            <person name="Schachtman D."/>
        </authorList>
    </citation>
    <scope>NUCLEOTIDE SEQUENCE [LARGE SCALE GENOMIC DNA]</scope>
    <source>
        <strain evidence="8 9">4249</strain>
    </source>
</reference>
<dbReference type="PANTHER" id="PTHR21198">
    <property type="entry name" value="GLUTAMATE RACEMASE"/>
    <property type="match status" value="1"/>
</dbReference>
<dbReference type="PANTHER" id="PTHR21198:SF2">
    <property type="entry name" value="GLUTAMATE RACEMASE"/>
    <property type="match status" value="1"/>
</dbReference>
<feature type="active site" description="Proton donor/acceptor" evidence="7">
    <location>
        <position position="209"/>
    </location>
</feature>
<dbReference type="NCBIfam" id="TIGR00067">
    <property type="entry name" value="glut_race"/>
    <property type="match status" value="1"/>
</dbReference>
<dbReference type="HAMAP" id="MF_00258">
    <property type="entry name" value="Glu_racemase"/>
    <property type="match status" value="1"/>
</dbReference>
<dbReference type="InterPro" id="IPR018187">
    <property type="entry name" value="Asp/Glu_racemase_AS_1"/>
</dbReference>
<keyword evidence="4 7" id="KW-0573">Peptidoglycan synthesis</keyword>
<evidence type="ECO:0000256" key="1">
    <source>
        <dbReference type="ARBA" id="ARBA00001602"/>
    </source>
</evidence>
<dbReference type="EC" id="5.1.1.3" evidence="2 7"/>
<gene>
    <name evidence="7" type="primary">murI</name>
    <name evidence="8" type="ORF">J2W49_000713</name>
</gene>
<keyword evidence="9" id="KW-1185">Reference proteome</keyword>
<sequence length="291" mass="31429">MAEAHRQRRVQGHWRHQRLRTVGVFDSGVGGLSVLRALQREVPHTHWIYLSDSAFAPYGGRSNQEVIERSLRITAWLTQEHPLDALVVACNTATAHAIDSLRDMFPALPIVGVEPALKTAAQTSLTGCIGVLATSGTLASSRFATLRNKVETSAAGSGLTFFCQPCPGLADAIEQDDKTAIELLCRRFVTALMNQVPVQKSLDSLVLGCTHYPFAIETLKQLCGPSVHLIDNATPIARRTASLLGDAHTAQATAQHGCVSLCATGSIAALKETCERWLPGLHQRATRQIPI</sequence>
<feature type="binding site" evidence="7">
    <location>
        <begin position="210"/>
        <end position="211"/>
    </location>
    <ligand>
        <name>substrate</name>
    </ligand>
</feature>
<dbReference type="GO" id="GO:0008881">
    <property type="term" value="F:glutamate racemase activity"/>
    <property type="evidence" value="ECO:0007669"/>
    <property type="project" value="UniProtKB-EC"/>
</dbReference>
<keyword evidence="3 7" id="KW-0133">Cell shape</keyword>
<dbReference type="InterPro" id="IPR001920">
    <property type="entry name" value="Asp/Glu_race"/>
</dbReference>
<comment type="similarity">
    <text evidence="7">Belongs to the aspartate/glutamate racemases family.</text>
</comment>
<evidence type="ECO:0000256" key="3">
    <source>
        <dbReference type="ARBA" id="ARBA00022960"/>
    </source>
</evidence>
<feature type="binding site" evidence="7">
    <location>
        <begin position="91"/>
        <end position="92"/>
    </location>
    <ligand>
        <name>substrate</name>
    </ligand>
</feature>
<dbReference type="Proteomes" id="UP001265700">
    <property type="component" value="Unassembled WGS sequence"/>
</dbReference>
<dbReference type="RefSeq" id="WP_310311663.1">
    <property type="nucleotide sequence ID" value="NZ_JAVDWU010000001.1"/>
</dbReference>
<feature type="binding site" evidence="7">
    <location>
        <begin position="58"/>
        <end position="59"/>
    </location>
    <ligand>
        <name>substrate</name>
    </ligand>
</feature>
<evidence type="ECO:0000256" key="4">
    <source>
        <dbReference type="ARBA" id="ARBA00022984"/>
    </source>
</evidence>
<evidence type="ECO:0000256" key="6">
    <source>
        <dbReference type="ARBA" id="ARBA00023316"/>
    </source>
</evidence>
<dbReference type="EMBL" id="JAVDWU010000001">
    <property type="protein sequence ID" value="MDR7148785.1"/>
    <property type="molecule type" value="Genomic_DNA"/>
</dbReference>
<dbReference type="SUPFAM" id="SSF53681">
    <property type="entry name" value="Aspartate/glutamate racemase"/>
    <property type="match status" value="2"/>
</dbReference>
<keyword evidence="5 7" id="KW-0413">Isomerase</keyword>
<name>A0ABU1WHP0_9BURK</name>